<sequence length="777" mass="84869">MALTSWPAGRLTLAGPAASRNWLSEKSFFISFSVFLGEERPGGWGLTGSTEVHLGLLPSSRTGWGNGGSGWLPSFSSCATDRALKPAVPSDAVFRTHHTQMQTQVWAVPHPALVMNVPGSTRALQLESATSSDAGSATKLQFSDQDGISVLHNVTLWVESRAANRTEKSPNVTLNLYSSVKYDPPPENIKVSKSAGKLRMEWETPARQDGAQVQFRHRTPGSPWKLGDCGHQDDAGFESCLCPLEMDMAQEFQLRRRLGPGVPRGPWSSWSSPVCIPPETPPQAEVRFSVEQLRPDGRRQVTLHEQLPQLELPEGCLGPDSGMEVTYHIHLHMLSCPCKTRAKRTLRLKKKLVLSSAAYDLAVVSRNRFGLGPNQTWHIPACIHSEPGLLNISAGANGTTIRWPARAQGMRYCIEWQLQGQEENLAACIVTAPQDPDAAGTATHSWSQESGALEQKACYRITIFASAHPEKPTSWSTVLSTYHFGGNASEAGSPQHVSVRKLSQDSVSVDWTPSLLSTCPGVLKEYVVCCQEEDRNQVSELHVKPTETQVTLQGLRAGTAYKVQVRADTAKRRGAWTQALLLLEVQVSELSDLSIFLASLGSFVSILLLGIFGYLGLNRAVRHLCPPLPTPGASTAIKFSGSQGKQVWQWTSPADFPEEVSPQEALMVNISWEKGEGADMGTLGTLKEKTELPLHAPKPALDLKDRKQMQGCPEAGAPGPGWQDGLVEDSLAQHHSGAATPENPEIELLCLGLEKLKEKYEVIVRENEKLKTKEKIQ</sequence>
<evidence type="ECO:0000256" key="11">
    <source>
        <dbReference type="ARBA" id="ARBA00057593"/>
    </source>
</evidence>
<evidence type="ECO:0000256" key="13">
    <source>
        <dbReference type="ARBA" id="ARBA00067634"/>
    </source>
</evidence>
<dbReference type="PANTHER" id="PTHR23036">
    <property type="entry name" value="CYTOKINE RECEPTOR"/>
    <property type="match status" value="1"/>
</dbReference>
<reference evidence="17" key="1">
    <citation type="submission" date="2019-10" db="EMBL/GenBank/DDBJ databases">
        <title>The sequence and de novo assembly of the wild yak genome.</title>
        <authorList>
            <person name="Liu Y."/>
        </authorList>
    </citation>
    <scope>NUCLEOTIDE SEQUENCE [LARGE SCALE GENOMIC DNA]</scope>
    <source>
        <strain evidence="17">WY2019</strain>
    </source>
</reference>
<evidence type="ECO:0000256" key="15">
    <source>
        <dbReference type="SAM" id="Phobius"/>
    </source>
</evidence>
<evidence type="ECO:0000256" key="14">
    <source>
        <dbReference type="ARBA" id="ARBA00079385"/>
    </source>
</evidence>
<keyword evidence="5" id="KW-0677">Repeat</keyword>
<dbReference type="AlphaFoldDB" id="A0A6B0S002"/>
<keyword evidence="8" id="KW-1015">Disulfide bond</keyword>
<dbReference type="Gene3D" id="2.60.40.10">
    <property type="entry name" value="Immunoglobulins"/>
    <property type="match status" value="2"/>
</dbReference>
<feature type="domain" description="Fibronectin type-III" evidence="16">
    <location>
        <begin position="185"/>
        <end position="279"/>
    </location>
</feature>
<dbReference type="SUPFAM" id="SSF49265">
    <property type="entry name" value="Fibronectin type III"/>
    <property type="match status" value="2"/>
</dbReference>
<evidence type="ECO:0000256" key="7">
    <source>
        <dbReference type="ARBA" id="ARBA00023136"/>
    </source>
</evidence>
<comment type="similarity">
    <text evidence="2">Belongs to the type I cytokine receptor family. Type 2 subfamily.</text>
</comment>
<evidence type="ECO:0000256" key="6">
    <source>
        <dbReference type="ARBA" id="ARBA00022989"/>
    </source>
</evidence>
<dbReference type="PANTHER" id="PTHR23036:SF51">
    <property type="entry name" value="INTERLEUKIN-12 RECEPTOR SUBUNIT BETA-1"/>
    <property type="match status" value="1"/>
</dbReference>
<evidence type="ECO:0000259" key="16">
    <source>
        <dbReference type="PROSITE" id="PS50853"/>
    </source>
</evidence>
<dbReference type="Gene3D" id="6.10.250.1060">
    <property type="match status" value="1"/>
</dbReference>
<proteinExistence type="inferred from homology"/>
<dbReference type="Pfam" id="PF00041">
    <property type="entry name" value="fn3"/>
    <property type="match status" value="1"/>
</dbReference>
<dbReference type="InterPro" id="IPR036116">
    <property type="entry name" value="FN3_sf"/>
</dbReference>
<evidence type="ECO:0000256" key="10">
    <source>
        <dbReference type="ARBA" id="ARBA00023180"/>
    </source>
</evidence>
<comment type="caution">
    <text evidence="17">The sequence shown here is derived from an EMBL/GenBank/DDBJ whole genome shotgun (WGS) entry which is preliminary data.</text>
</comment>
<comment type="subcellular location">
    <subcellularLocation>
        <location evidence="1">Membrane</location>
        <topology evidence="1">Single-pass type I membrane protein</topology>
    </subcellularLocation>
</comment>
<gene>
    <name evidence="17" type="ORF">E5288_WYG021107</name>
</gene>
<dbReference type="InterPro" id="IPR013783">
    <property type="entry name" value="Ig-like_fold"/>
</dbReference>
<evidence type="ECO:0000313" key="18">
    <source>
        <dbReference type="Proteomes" id="UP000322234"/>
    </source>
</evidence>
<evidence type="ECO:0000256" key="3">
    <source>
        <dbReference type="ARBA" id="ARBA00022692"/>
    </source>
</evidence>
<dbReference type="GO" id="GO:0072536">
    <property type="term" value="C:interleukin-23 receptor complex"/>
    <property type="evidence" value="ECO:0007669"/>
    <property type="project" value="UniProtKB-ARBA"/>
</dbReference>
<dbReference type="EMBL" id="VBQZ03000093">
    <property type="protein sequence ID" value="MXQ93436.1"/>
    <property type="molecule type" value="Genomic_DNA"/>
</dbReference>
<keyword evidence="18" id="KW-1185">Reference proteome</keyword>
<evidence type="ECO:0000256" key="8">
    <source>
        <dbReference type="ARBA" id="ARBA00023157"/>
    </source>
</evidence>
<evidence type="ECO:0000256" key="1">
    <source>
        <dbReference type="ARBA" id="ARBA00004479"/>
    </source>
</evidence>
<dbReference type="FunFam" id="2.60.40.10:FF:001613">
    <property type="entry name" value="Interleukin 12 receptor subunit beta 1"/>
    <property type="match status" value="1"/>
</dbReference>
<protein>
    <recommendedName>
        <fullName evidence="13">Interleukin-12 receptor subunit beta-1</fullName>
    </recommendedName>
    <alternativeName>
        <fullName evidence="14">IL-12 receptor beta component</fullName>
    </alternativeName>
</protein>
<accession>A0A6B0S002</accession>
<evidence type="ECO:0000256" key="9">
    <source>
        <dbReference type="ARBA" id="ARBA00023170"/>
    </source>
</evidence>
<keyword evidence="9" id="KW-0675">Receptor</keyword>
<dbReference type="PROSITE" id="PS50853">
    <property type="entry name" value="FN3"/>
    <property type="match status" value="2"/>
</dbReference>
<dbReference type="SMART" id="SM00060">
    <property type="entry name" value="FN3"/>
    <property type="match status" value="2"/>
</dbReference>
<dbReference type="GO" id="GO:0004896">
    <property type="term" value="F:cytokine receptor activity"/>
    <property type="evidence" value="ECO:0007669"/>
    <property type="project" value="TreeGrafter"/>
</dbReference>
<organism evidence="17 18">
    <name type="scientific">Bos mutus</name>
    <name type="common">wild yak</name>
    <dbReference type="NCBI Taxonomy" id="72004"/>
    <lineage>
        <taxon>Eukaryota</taxon>
        <taxon>Metazoa</taxon>
        <taxon>Chordata</taxon>
        <taxon>Craniata</taxon>
        <taxon>Vertebrata</taxon>
        <taxon>Euteleostomi</taxon>
        <taxon>Mammalia</taxon>
        <taxon>Eutheria</taxon>
        <taxon>Laurasiatheria</taxon>
        <taxon>Artiodactyla</taxon>
        <taxon>Ruminantia</taxon>
        <taxon>Pecora</taxon>
        <taxon>Bovidae</taxon>
        <taxon>Bovinae</taxon>
        <taxon>Bos</taxon>
    </lineage>
</organism>
<evidence type="ECO:0000256" key="5">
    <source>
        <dbReference type="ARBA" id="ARBA00022737"/>
    </source>
</evidence>
<evidence type="ECO:0000313" key="17">
    <source>
        <dbReference type="EMBL" id="MXQ93436.1"/>
    </source>
</evidence>
<evidence type="ECO:0000256" key="4">
    <source>
        <dbReference type="ARBA" id="ARBA00022729"/>
    </source>
</evidence>
<keyword evidence="7 15" id="KW-0472">Membrane</keyword>
<evidence type="ECO:0000256" key="12">
    <source>
        <dbReference type="ARBA" id="ARBA00065421"/>
    </source>
</evidence>
<keyword evidence="4" id="KW-0732">Signal</keyword>
<comment type="function">
    <text evidence="11">Functions as an interleukin receptor which binds interleukin-12 with low affinity and is involved in IL12 transduction. Associated with IL12RB2 it forms a functional, high affinity receptor for IL12. Also associates with IL23R to form the interleukin-23 receptor which functions in IL23 signal transduction probably through activation of the Jak-Stat signaling cascade.</text>
</comment>
<evidence type="ECO:0000256" key="2">
    <source>
        <dbReference type="ARBA" id="ARBA00008921"/>
    </source>
</evidence>
<dbReference type="InterPro" id="IPR003961">
    <property type="entry name" value="FN3_dom"/>
</dbReference>
<dbReference type="GO" id="GO:0019955">
    <property type="term" value="F:cytokine binding"/>
    <property type="evidence" value="ECO:0007669"/>
    <property type="project" value="TreeGrafter"/>
</dbReference>
<dbReference type="CDD" id="cd00063">
    <property type="entry name" value="FN3"/>
    <property type="match status" value="1"/>
</dbReference>
<keyword evidence="10" id="KW-0325">Glycoprotein</keyword>
<keyword evidence="3 15" id="KW-0812">Transmembrane</keyword>
<dbReference type="FunFam" id="2.60.40.10:FF:001717">
    <property type="entry name" value="Interleukin 12 receptor subunit beta 1"/>
    <property type="match status" value="1"/>
</dbReference>
<dbReference type="Proteomes" id="UP000322234">
    <property type="component" value="Unassembled WGS sequence"/>
</dbReference>
<dbReference type="GO" id="GO:0009897">
    <property type="term" value="C:external side of plasma membrane"/>
    <property type="evidence" value="ECO:0007669"/>
    <property type="project" value="TreeGrafter"/>
</dbReference>
<feature type="domain" description="Fibronectin type-III" evidence="16">
    <location>
        <begin position="493"/>
        <end position="590"/>
    </location>
</feature>
<feature type="transmembrane region" description="Helical" evidence="15">
    <location>
        <begin position="593"/>
        <end position="617"/>
    </location>
</feature>
<dbReference type="InterPro" id="IPR050379">
    <property type="entry name" value="Type-I_Cytokine_Rcpt"/>
</dbReference>
<name>A0A6B0S002_9CETA</name>
<comment type="subunit">
    <text evidence="12">Dimer or oligomer; disulfide-linked. Interacts with IL12RB2 to form the high affinity IL12 receptor. Heterodimer with IL23R; in presence of IL23. The heterodimer forms the IL23 receptor.</text>
</comment>
<keyword evidence="6 15" id="KW-1133">Transmembrane helix</keyword>